<dbReference type="OrthoDB" id="5175573at2"/>
<dbReference type="InterPro" id="IPR020556">
    <property type="entry name" value="Amidase_CS"/>
</dbReference>
<dbReference type="Proteomes" id="UP000007967">
    <property type="component" value="Chromosome"/>
</dbReference>
<dbReference type="Pfam" id="PF01425">
    <property type="entry name" value="Amidase"/>
    <property type="match status" value="1"/>
</dbReference>
<reference evidence="4" key="1">
    <citation type="submission" date="2009-09" db="EMBL/GenBank/DDBJ databases">
        <title>The complete genome of Kribbella flavida DSM 17836.</title>
        <authorList>
            <consortium name="US DOE Joint Genome Institute (JGI-PGF)"/>
            <person name="Lucas S."/>
            <person name="Copeland A."/>
            <person name="Lapidus A."/>
            <person name="Glavina del Rio T."/>
            <person name="Dalin E."/>
            <person name="Tice H."/>
            <person name="Bruce D."/>
            <person name="Goodwin L."/>
            <person name="Pitluck S."/>
            <person name="Kyrpides N."/>
            <person name="Mavromatis K."/>
            <person name="Ivanova N."/>
            <person name="Saunders E."/>
            <person name="Brettin T."/>
            <person name="Detter J.C."/>
            <person name="Han C."/>
            <person name="Larimer F."/>
            <person name="Land M."/>
            <person name="Hauser L."/>
            <person name="Markowitz V."/>
            <person name="Cheng J.-F."/>
            <person name="Hugenholtz P."/>
            <person name="Woyke T."/>
            <person name="Wu D."/>
            <person name="Pukall R."/>
            <person name="Klenk H.-P."/>
            <person name="Eisen J.A."/>
        </authorList>
    </citation>
    <scope>NUCLEOTIDE SEQUENCE [LARGE SCALE GENOMIC DNA]</scope>
    <source>
        <strain evidence="4">DSM 17836 / JCM 10339 / NBRC 14399</strain>
    </source>
</reference>
<evidence type="ECO:0000256" key="1">
    <source>
        <dbReference type="ARBA" id="ARBA00009199"/>
    </source>
</evidence>
<dbReference type="PANTHER" id="PTHR11895:SF7">
    <property type="entry name" value="GLUTAMYL-TRNA(GLN) AMIDOTRANSFERASE SUBUNIT A, MITOCHONDRIAL"/>
    <property type="match status" value="1"/>
</dbReference>
<reference evidence="3 4" key="2">
    <citation type="journal article" date="2010" name="Stand. Genomic Sci.">
        <title>Complete genome sequence of Kribbella flavida type strain (IFO 14399).</title>
        <authorList>
            <person name="Pukall R."/>
            <person name="Lapidus A."/>
            <person name="Glavina Del Rio T."/>
            <person name="Copeland A."/>
            <person name="Tice H."/>
            <person name="Cheng J.-F."/>
            <person name="Lucas S."/>
            <person name="Chen F."/>
            <person name="Nolan M."/>
            <person name="LaButti K."/>
            <person name="Pati A."/>
            <person name="Ivanova N."/>
            <person name="Mavrommatis K."/>
            <person name="Mikhailova N."/>
            <person name="Pitluck S."/>
            <person name="Bruce D."/>
            <person name="Goodwin L."/>
            <person name="Land M."/>
            <person name="Hauser L."/>
            <person name="Chang Y.-J."/>
            <person name="Jeffries C.D."/>
            <person name="Chen A."/>
            <person name="Palaniappan K."/>
            <person name="Chain P."/>
            <person name="Rohde M."/>
            <person name="Goeker M."/>
            <person name="Bristow J."/>
            <person name="Eisen J.A."/>
            <person name="Markowitz V."/>
            <person name="Hugenholtz P."/>
            <person name="Kyrpides N.C."/>
            <person name="Klenk H.-P."/>
            <person name="Brettin T."/>
        </authorList>
    </citation>
    <scope>NUCLEOTIDE SEQUENCE [LARGE SCALE GENOMIC DNA]</scope>
    <source>
        <strain evidence="4">DSM 17836 / JCM 10339 / NBRC 14399</strain>
    </source>
</reference>
<evidence type="ECO:0000313" key="4">
    <source>
        <dbReference type="Proteomes" id="UP000007967"/>
    </source>
</evidence>
<sequence length="477" mass="49122">MELDEYVSLDAVGLSELVRRGELRADEPMQAAAAVVEKVNPVVNAVVETWPAKAVAEGPLSGVPFLVKDVGVAVAGRRSELGSRLAAGYVSPADSTLMSRFRQAGLATFGRTTSPELAASVSSESALYGVTRNPWALDRSAGGSSGGAAAAVAAGMVPVAHATDAAGSIRIPAAYCGLVGLKPTRGRVSLGPDAGEVLGGLAVQLGISRSVRDSAVLLDAVAGHAPGDPYRIEPPARPYREEVARDPGSLRVGVMTHAWGGVRTVPEVVAAVRATAALLDELGHRVDEGAPPLGVAWPEFVDANAVIWTSNLAAQIDALAAATGRPVDGSTLEPQTLLVHAAGRATTGPQLAGALATRDRATRALGQWFAEYDVLLTPTLPELPLPVGALSADIEGLDGFGWIGRLLDRSPFTTPANIAGVPAVSLPLHQDPASGLPVGLQFVAGAGREDLLLRLAGQLERALPWRDRTPAVHAGRS</sequence>
<dbReference type="InterPro" id="IPR023631">
    <property type="entry name" value="Amidase_dom"/>
</dbReference>
<dbReference type="PANTHER" id="PTHR11895">
    <property type="entry name" value="TRANSAMIDASE"/>
    <property type="match status" value="1"/>
</dbReference>
<feature type="domain" description="Amidase" evidence="2">
    <location>
        <begin position="30"/>
        <end position="453"/>
    </location>
</feature>
<dbReference type="GO" id="GO:0003824">
    <property type="term" value="F:catalytic activity"/>
    <property type="evidence" value="ECO:0007669"/>
    <property type="project" value="InterPro"/>
</dbReference>
<dbReference type="PROSITE" id="PS00571">
    <property type="entry name" value="AMIDASES"/>
    <property type="match status" value="1"/>
</dbReference>
<dbReference type="eggNOG" id="COG0154">
    <property type="taxonomic scope" value="Bacteria"/>
</dbReference>
<dbReference type="HOGENOM" id="CLU_009600_0_4_11"/>
<dbReference type="KEGG" id="kfl:Kfla_4035"/>
<keyword evidence="4" id="KW-1185">Reference proteome</keyword>
<dbReference type="Gene3D" id="3.90.1300.10">
    <property type="entry name" value="Amidase signature (AS) domain"/>
    <property type="match status" value="1"/>
</dbReference>
<protein>
    <submittedName>
        <fullName evidence="3">Amidase</fullName>
    </submittedName>
</protein>
<organism evidence="3 4">
    <name type="scientific">Kribbella flavida (strain DSM 17836 / JCM 10339 / NBRC 14399)</name>
    <dbReference type="NCBI Taxonomy" id="479435"/>
    <lineage>
        <taxon>Bacteria</taxon>
        <taxon>Bacillati</taxon>
        <taxon>Actinomycetota</taxon>
        <taxon>Actinomycetes</taxon>
        <taxon>Propionibacteriales</taxon>
        <taxon>Kribbellaceae</taxon>
        <taxon>Kribbella</taxon>
    </lineage>
</organism>
<proteinExistence type="inferred from homology"/>
<dbReference type="AlphaFoldDB" id="D2PSE6"/>
<dbReference type="SUPFAM" id="SSF75304">
    <property type="entry name" value="Amidase signature (AS) enzymes"/>
    <property type="match status" value="1"/>
</dbReference>
<dbReference type="InterPro" id="IPR036928">
    <property type="entry name" value="AS_sf"/>
</dbReference>
<evidence type="ECO:0000313" key="3">
    <source>
        <dbReference type="EMBL" id="ADB33084.1"/>
    </source>
</evidence>
<name>D2PSE6_KRIFD</name>
<dbReference type="EMBL" id="CP001736">
    <property type="protein sequence ID" value="ADB33084.1"/>
    <property type="molecule type" value="Genomic_DNA"/>
</dbReference>
<dbReference type="RefSeq" id="WP_012921640.1">
    <property type="nucleotide sequence ID" value="NC_013729.1"/>
</dbReference>
<evidence type="ECO:0000259" key="2">
    <source>
        <dbReference type="Pfam" id="PF01425"/>
    </source>
</evidence>
<dbReference type="STRING" id="479435.Kfla_4035"/>
<gene>
    <name evidence="3" type="ordered locus">Kfla_4035</name>
</gene>
<comment type="similarity">
    <text evidence="1">Belongs to the amidase family.</text>
</comment>
<dbReference type="InterPro" id="IPR000120">
    <property type="entry name" value="Amidase"/>
</dbReference>
<accession>D2PSE6</accession>